<gene>
    <name evidence="1" type="ORF">MLD38_013139</name>
</gene>
<organism evidence="1 2">
    <name type="scientific">Melastoma candidum</name>
    <dbReference type="NCBI Taxonomy" id="119954"/>
    <lineage>
        <taxon>Eukaryota</taxon>
        <taxon>Viridiplantae</taxon>
        <taxon>Streptophyta</taxon>
        <taxon>Embryophyta</taxon>
        <taxon>Tracheophyta</taxon>
        <taxon>Spermatophyta</taxon>
        <taxon>Magnoliopsida</taxon>
        <taxon>eudicotyledons</taxon>
        <taxon>Gunneridae</taxon>
        <taxon>Pentapetalae</taxon>
        <taxon>rosids</taxon>
        <taxon>malvids</taxon>
        <taxon>Myrtales</taxon>
        <taxon>Melastomataceae</taxon>
        <taxon>Melastomatoideae</taxon>
        <taxon>Melastomateae</taxon>
        <taxon>Melastoma</taxon>
    </lineage>
</organism>
<name>A0ACB9RBQ5_9MYRT</name>
<reference evidence="2" key="1">
    <citation type="journal article" date="2023" name="Front. Plant Sci.">
        <title>Chromosomal-level genome assembly of Melastoma candidum provides insights into trichome evolution.</title>
        <authorList>
            <person name="Zhong Y."/>
            <person name="Wu W."/>
            <person name="Sun C."/>
            <person name="Zou P."/>
            <person name="Liu Y."/>
            <person name="Dai S."/>
            <person name="Zhou R."/>
        </authorList>
    </citation>
    <scope>NUCLEOTIDE SEQUENCE [LARGE SCALE GENOMIC DNA]</scope>
</reference>
<keyword evidence="2" id="KW-1185">Reference proteome</keyword>
<proteinExistence type="predicted"/>
<evidence type="ECO:0000313" key="1">
    <source>
        <dbReference type="EMBL" id="KAI4375246.1"/>
    </source>
</evidence>
<sequence>MYVTRPLSMSRRCLNGFVDKPDDGPFSGYLVITDQQAREENACCWGTCESDSVTKFPFPNDRILHFEPINEDPTITKLWFIPVLDLPLSYNVYYIVCAEGKYRGLSCVCSREEDKVQGCFGRSIRDFKPVPFDYRDVYQKFKILTSGRGRFYAQSAASDGFPPACLRVKSWPVRTSGSYHELQEARGLDDSLRSRLPDLNFPISNKCSDPVIVGKWFCPFVFFKVDGEIRKEMKRSMFYKMALKQRWEKIYACESMSYDTSDVTINVNIRKEDVSIFGMKAEKDDMRGLDGMVWFRVVQTEERTRRGIRWGMSTAVFEKMKWAQEKGGYIYDDNQAMEANVAVDVNRGTGLGRGFCCYVLVESFVLTRLDGSTMMTYEFWHTQKTRTKWE</sequence>
<evidence type="ECO:0000313" key="2">
    <source>
        <dbReference type="Proteomes" id="UP001057402"/>
    </source>
</evidence>
<dbReference type="Proteomes" id="UP001057402">
    <property type="component" value="Chromosome 4"/>
</dbReference>
<comment type="caution">
    <text evidence="1">The sequence shown here is derived from an EMBL/GenBank/DDBJ whole genome shotgun (WGS) entry which is preliminary data.</text>
</comment>
<protein>
    <submittedName>
        <fullName evidence="1">Uncharacterized protein</fullName>
    </submittedName>
</protein>
<accession>A0ACB9RBQ5</accession>
<dbReference type="EMBL" id="CM042883">
    <property type="protein sequence ID" value="KAI4375246.1"/>
    <property type="molecule type" value="Genomic_DNA"/>
</dbReference>